<evidence type="ECO:0000256" key="2">
    <source>
        <dbReference type="ARBA" id="ARBA00022614"/>
    </source>
</evidence>
<evidence type="ECO:0008006" key="9">
    <source>
        <dbReference type="Google" id="ProtNLM"/>
    </source>
</evidence>
<keyword evidence="5" id="KW-0966">Cell projection</keyword>
<gene>
    <name evidence="7" type="ORF">HK105_204274</name>
</gene>
<comment type="caution">
    <text evidence="7">The sequence shown here is derived from an EMBL/GenBank/DDBJ whole genome shotgun (WGS) entry which is preliminary data.</text>
</comment>
<dbReference type="Pfam" id="PF14580">
    <property type="entry name" value="LRR_9"/>
    <property type="match status" value="1"/>
</dbReference>
<sequence>MPNTLMTPRYLKQLCKEQKLYQTPALNDIIYLHFKGFAKIECLDEYCGLKSLWLEGNGISRIENLDALVELRCLFLQQNCIDAIENLDKLPKLDTLNLSNNLIKHISNLAALPALRTLQLAHNFLRSAEDIQHLAIVLDLSHNKLEDPAIIEVLEQLPELAVLNLMANPVIRTIQSYRKTVVSRCKRLTYLDDRPVFDKERLATDAWAVGGLDAERRERERQREEEEEKQRRNFEGMSERGRKKRLETYGPDQTDADTADSESMLKLKSEMLAKIGETLDEAPKKHTPRSIASAEAPASGCLLEEIAQEQNEIDSDSDSAGDSDSEGDSVDSDSESAAASEALDDGADQVTRCRIIEIVEDAITPSQGCAAASALCAPEPVECVEPAEASSSAAPAAQLLDAADTTDALSDIPENIQADDESDDDNALAAATSPAGLMRAASPAHYILSVPASPERLSYHAPPDQRIVNRSLLSELTFTSTTELDEMNEPLLPKPSDADADADMPASVAGRGGKQWSWRMTDSPAGIGSHATLPDVDAGLTAAHNDHTSDASDEIEDACVADVPDVPRDADGDEPPCVVAADTTAAAAAAAAGVEAREAWVDPA</sequence>
<evidence type="ECO:0000256" key="6">
    <source>
        <dbReference type="SAM" id="MobiDB-lite"/>
    </source>
</evidence>
<name>A0ABR4N9H3_9FUNG</name>
<dbReference type="SMART" id="SM00365">
    <property type="entry name" value="LRR_SD22"/>
    <property type="match status" value="4"/>
</dbReference>
<evidence type="ECO:0000256" key="4">
    <source>
        <dbReference type="ARBA" id="ARBA00023069"/>
    </source>
</evidence>
<feature type="region of interest" description="Disordered" evidence="6">
    <location>
        <begin position="214"/>
        <end position="262"/>
    </location>
</feature>
<dbReference type="Gene3D" id="3.80.10.10">
    <property type="entry name" value="Ribonuclease Inhibitor"/>
    <property type="match status" value="2"/>
</dbReference>
<dbReference type="PROSITE" id="PS51450">
    <property type="entry name" value="LRR"/>
    <property type="match status" value="4"/>
</dbReference>
<keyword evidence="2" id="KW-0433">Leucine-rich repeat</keyword>
<proteinExistence type="predicted"/>
<organism evidence="7 8">
    <name type="scientific">Polyrhizophydium stewartii</name>
    <dbReference type="NCBI Taxonomy" id="2732419"/>
    <lineage>
        <taxon>Eukaryota</taxon>
        <taxon>Fungi</taxon>
        <taxon>Fungi incertae sedis</taxon>
        <taxon>Chytridiomycota</taxon>
        <taxon>Chytridiomycota incertae sedis</taxon>
        <taxon>Chytridiomycetes</taxon>
        <taxon>Rhizophydiales</taxon>
        <taxon>Rhizophydiales incertae sedis</taxon>
        <taxon>Polyrhizophydium</taxon>
    </lineage>
</organism>
<dbReference type="InterPro" id="IPR001611">
    <property type="entry name" value="Leu-rich_rpt"/>
</dbReference>
<reference evidence="7 8" key="1">
    <citation type="submission" date="2023-09" db="EMBL/GenBank/DDBJ databases">
        <title>Pangenome analysis of Batrachochytrium dendrobatidis and related Chytrids.</title>
        <authorList>
            <person name="Yacoub M.N."/>
            <person name="Stajich J.E."/>
            <person name="James T.Y."/>
        </authorList>
    </citation>
    <scope>NUCLEOTIDE SEQUENCE [LARGE SCALE GENOMIC DNA]</scope>
    <source>
        <strain evidence="7 8">JEL0888</strain>
    </source>
</reference>
<evidence type="ECO:0000313" key="8">
    <source>
        <dbReference type="Proteomes" id="UP001527925"/>
    </source>
</evidence>
<accession>A0ABR4N9H3</accession>
<feature type="compositionally biased region" description="Basic and acidic residues" evidence="6">
    <location>
        <begin position="214"/>
        <end position="240"/>
    </location>
</feature>
<evidence type="ECO:0000256" key="5">
    <source>
        <dbReference type="ARBA" id="ARBA00023273"/>
    </source>
</evidence>
<keyword evidence="3" id="KW-0677">Repeat</keyword>
<feature type="compositionally biased region" description="Acidic residues" evidence="6">
    <location>
        <begin position="311"/>
        <end position="334"/>
    </location>
</feature>
<evidence type="ECO:0000313" key="7">
    <source>
        <dbReference type="EMBL" id="KAL2916183.1"/>
    </source>
</evidence>
<keyword evidence="4" id="KW-0969">Cilium</keyword>
<evidence type="ECO:0000256" key="3">
    <source>
        <dbReference type="ARBA" id="ARBA00022737"/>
    </source>
</evidence>
<dbReference type="InterPro" id="IPR032675">
    <property type="entry name" value="LRR_dom_sf"/>
</dbReference>
<comment type="subcellular location">
    <subcellularLocation>
        <location evidence="1">Cell projection</location>
        <location evidence="1">Cilium</location>
    </subcellularLocation>
</comment>
<feature type="region of interest" description="Disordered" evidence="6">
    <location>
        <begin position="311"/>
        <end position="346"/>
    </location>
</feature>
<protein>
    <recommendedName>
        <fullName evidence="9">Dynein assembly factor 1, axonemal homolog</fullName>
    </recommendedName>
</protein>
<dbReference type="InterPro" id="IPR050576">
    <property type="entry name" value="Cilia_flagella_integrity"/>
</dbReference>
<evidence type="ECO:0000256" key="1">
    <source>
        <dbReference type="ARBA" id="ARBA00004138"/>
    </source>
</evidence>
<dbReference type="PANTHER" id="PTHR45973:SF9">
    <property type="entry name" value="LEUCINE-RICH REPEAT-CONTAINING PROTEIN 46"/>
    <property type="match status" value="1"/>
</dbReference>
<dbReference type="Proteomes" id="UP001527925">
    <property type="component" value="Unassembled WGS sequence"/>
</dbReference>
<keyword evidence="8" id="KW-1185">Reference proteome</keyword>
<dbReference type="SUPFAM" id="SSF52075">
    <property type="entry name" value="Outer arm dynein light chain 1"/>
    <property type="match status" value="1"/>
</dbReference>
<dbReference type="EMBL" id="JADGIZ020000018">
    <property type="protein sequence ID" value="KAL2916183.1"/>
    <property type="molecule type" value="Genomic_DNA"/>
</dbReference>
<dbReference type="PANTHER" id="PTHR45973">
    <property type="entry name" value="PROTEIN PHOSPHATASE 1 REGULATORY SUBUNIT SDS22-RELATED"/>
    <property type="match status" value="1"/>
</dbReference>
<feature type="region of interest" description="Disordered" evidence="6">
    <location>
        <begin position="482"/>
        <end position="516"/>
    </location>
</feature>